<evidence type="ECO:0000259" key="8">
    <source>
        <dbReference type="Pfam" id="PF04116"/>
    </source>
</evidence>
<dbReference type="InterPro" id="IPR051689">
    <property type="entry name" value="Sterol_desaturase/TMEM195"/>
</dbReference>
<accession>M3GYA4</accession>
<dbReference type="GO" id="GO:0006643">
    <property type="term" value="P:membrane lipid metabolic process"/>
    <property type="evidence" value="ECO:0007669"/>
    <property type="project" value="TreeGrafter"/>
</dbReference>
<dbReference type="PANTHER" id="PTHR21624:SF1">
    <property type="entry name" value="ALKYLGLYCEROL MONOOXYGENASE"/>
    <property type="match status" value="1"/>
</dbReference>
<feature type="transmembrane region" description="Helical" evidence="7">
    <location>
        <begin position="70"/>
        <end position="87"/>
    </location>
</feature>
<keyword evidence="2 7" id="KW-0812">Transmembrane</keyword>
<keyword evidence="4" id="KW-0560">Oxidoreductase</keyword>
<feature type="transmembrane region" description="Helical" evidence="7">
    <location>
        <begin position="292"/>
        <end position="313"/>
    </location>
</feature>
<organism evidence="9 10">
    <name type="scientific">Leptospira borgpetersenii str. 200701203</name>
    <dbReference type="NCBI Taxonomy" id="1193007"/>
    <lineage>
        <taxon>Bacteria</taxon>
        <taxon>Pseudomonadati</taxon>
        <taxon>Spirochaetota</taxon>
        <taxon>Spirochaetia</taxon>
        <taxon>Leptospirales</taxon>
        <taxon>Leptospiraceae</taxon>
        <taxon>Leptospira</taxon>
    </lineage>
</organism>
<dbReference type="BioCyc" id="LBOR1193007:G11KN-2359-MONOMER"/>
<evidence type="ECO:0000256" key="7">
    <source>
        <dbReference type="SAM" id="Phobius"/>
    </source>
</evidence>
<sequence>MYRWNDTVADLSTGILFSLTGILVTVGSLWIYEKFRMFCSLQVLFGIPEIPLGSPVFWEDGNFQIRFRNLAGWMFVFLAVDFVYYWFHRATHEINFLWACHVTHHSSEEFNLAVALRQSSFQRVFEYIFNLSIAFCGVPWQAFLLVHGVLKIYQFWVHTRLIGKLGFLEEILVTPAHHRVHHGRDPKYIDKNHGGILIFWDRIFGSFVREEEEPIYGLTKPVTTFDPVYTNLHVYEEIFSLIQKTKSFKEKILVLLKPPGWRPTSLGPSVFPQEIDRSRYQKFDPVVSEQKTVLGVLEFLLWAVFSLLLLKFFKSGNLALWKIFPVIVYIFYGFKHTGFVLDGSPGGKFRIVFLLLGGIVLSWILFFV</sequence>
<comment type="caution">
    <text evidence="9">The sequence shown here is derived from an EMBL/GenBank/DDBJ whole genome shotgun (WGS) entry which is preliminary data.</text>
</comment>
<keyword evidence="3 7" id="KW-1133">Transmembrane helix</keyword>
<feature type="transmembrane region" description="Helical" evidence="7">
    <location>
        <begin position="349"/>
        <end position="367"/>
    </location>
</feature>
<dbReference type="PANTHER" id="PTHR21624">
    <property type="entry name" value="STEROL DESATURASE-RELATED PROTEIN"/>
    <property type="match status" value="1"/>
</dbReference>
<proteinExistence type="predicted"/>
<comment type="subcellular location">
    <subcellularLocation>
        <location evidence="1">Endomembrane system</location>
        <topology evidence="1">Multi-pass membrane protein</topology>
    </subcellularLocation>
</comment>
<evidence type="ECO:0000256" key="5">
    <source>
        <dbReference type="ARBA" id="ARBA00023098"/>
    </source>
</evidence>
<dbReference type="EMBL" id="AKWO02000059">
    <property type="protein sequence ID" value="EMF99828.1"/>
    <property type="molecule type" value="Genomic_DNA"/>
</dbReference>
<protein>
    <submittedName>
        <fullName evidence="9">Fatty acid hydroxylase family protein</fullName>
    </submittedName>
</protein>
<dbReference type="GO" id="GO:0005506">
    <property type="term" value="F:iron ion binding"/>
    <property type="evidence" value="ECO:0007669"/>
    <property type="project" value="InterPro"/>
</dbReference>
<keyword evidence="5" id="KW-0443">Lipid metabolism</keyword>
<reference evidence="9 10" key="1">
    <citation type="submission" date="2013-01" db="EMBL/GenBank/DDBJ databases">
        <authorList>
            <person name="Harkins D.M."/>
            <person name="Durkin A.S."/>
            <person name="Brinkac L.M."/>
            <person name="Haft D.H."/>
            <person name="Selengut J.D."/>
            <person name="Sanka R."/>
            <person name="DePew J."/>
            <person name="Purushe J."/>
            <person name="Picardeau M."/>
            <person name="Werts C."/>
            <person name="Goarant C."/>
            <person name="Vinetz J.M."/>
            <person name="Sutton G.G."/>
            <person name="Nierman W.C."/>
            <person name="Fouts D.E."/>
        </authorList>
    </citation>
    <scope>NUCLEOTIDE SEQUENCE [LARGE SCALE GENOMIC DNA]</scope>
    <source>
        <strain evidence="9 10">200701203</strain>
    </source>
</reference>
<evidence type="ECO:0000313" key="10">
    <source>
        <dbReference type="Proteomes" id="UP000011783"/>
    </source>
</evidence>
<evidence type="ECO:0000256" key="2">
    <source>
        <dbReference type="ARBA" id="ARBA00022692"/>
    </source>
</evidence>
<name>M3GYA4_LEPBO</name>
<evidence type="ECO:0000256" key="6">
    <source>
        <dbReference type="ARBA" id="ARBA00023136"/>
    </source>
</evidence>
<dbReference type="GO" id="GO:0016020">
    <property type="term" value="C:membrane"/>
    <property type="evidence" value="ECO:0007669"/>
    <property type="project" value="GOC"/>
</dbReference>
<keyword evidence="6 7" id="KW-0472">Membrane</keyword>
<gene>
    <name evidence="9" type="ORF">LEP1GSC123_3580</name>
</gene>
<dbReference type="AlphaFoldDB" id="M3GYA4"/>
<evidence type="ECO:0000256" key="3">
    <source>
        <dbReference type="ARBA" id="ARBA00022989"/>
    </source>
</evidence>
<dbReference type="InterPro" id="IPR006694">
    <property type="entry name" value="Fatty_acid_hydroxylase"/>
</dbReference>
<evidence type="ECO:0000256" key="4">
    <source>
        <dbReference type="ARBA" id="ARBA00023002"/>
    </source>
</evidence>
<dbReference type="Proteomes" id="UP000011783">
    <property type="component" value="Unassembled WGS sequence"/>
</dbReference>
<evidence type="ECO:0000256" key="1">
    <source>
        <dbReference type="ARBA" id="ARBA00004127"/>
    </source>
</evidence>
<dbReference type="GO" id="GO:0050479">
    <property type="term" value="F:glyceryl-ether monooxygenase activity"/>
    <property type="evidence" value="ECO:0007669"/>
    <property type="project" value="TreeGrafter"/>
</dbReference>
<dbReference type="GO" id="GO:0012505">
    <property type="term" value="C:endomembrane system"/>
    <property type="evidence" value="ECO:0007669"/>
    <property type="project" value="UniProtKB-SubCell"/>
</dbReference>
<dbReference type="Pfam" id="PF04116">
    <property type="entry name" value="FA_hydroxylase"/>
    <property type="match status" value="1"/>
</dbReference>
<feature type="transmembrane region" description="Helical" evidence="7">
    <location>
        <begin position="319"/>
        <end position="337"/>
    </location>
</feature>
<evidence type="ECO:0000313" key="9">
    <source>
        <dbReference type="EMBL" id="EMF99828.1"/>
    </source>
</evidence>
<dbReference type="GO" id="GO:0008610">
    <property type="term" value="P:lipid biosynthetic process"/>
    <property type="evidence" value="ECO:0007669"/>
    <property type="project" value="InterPro"/>
</dbReference>
<feature type="transmembrane region" description="Helical" evidence="7">
    <location>
        <begin position="127"/>
        <end position="150"/>
    </location>
</feature>
<feature type="transmembrane region" description="Helical" evidence="7">
    <location>
        <begin position="12"/>
        <end position="32"/>
    </location>
</feature>
<feature type="domain" description="Fatty acid hydroxylase" evidence="8">
    <location>
        <begin position="73"/>
        <end position="206"/>
    </location>
</feature>